<accession>A0ABZ2REK7</accession>
<evidence type="ECO:0000313" key="4">
    <source>
        <dbReference type="Proteomes" id="UP001476583"/>
    </source>
</evidence>
<evidence type="ECO:0000259" key="2">
    <source>
        <dbReference type="Pfam" id="PF02120"/>
    </source>
</evidence>
<feature type="domain" description="Flagellar hook-length control protein-like C-terminal" evidence="2">
    <location>
        <begin position="416"/>
        <end position="496"/>
    </location>
</feature>
<keyword evidence="3" id="KW-0969">Cilium</keyword>
<dbReference type="InterPro" id="IPR021136">
    <property type="entry name" value="Flagellar_hook_control-like_C"/>
</dbReference>
<sequence>MSEISSSRPIAPSAAPSRPAAPSSDLSVKLLQPMQDLLADGESAKAEVIAQKALAQNFQVLLRLTLDNGRQALLEANSPRPVEQGSTLAVTALSQTRLALSALTGGSNKPMTSLDLEQLPVGTLIQGKVVSSSQLPGTATYRVVVNLLNTSLAGSQLAIDSENALPIGSLLSAKVQGNQSLGFLPLSGRLDQLALSQQLGNQLNRQGSLEGLLGALQGLRGSGGLSDGLLSSIDKLLAGLPDAGQLSTAKGLAQALKDSGVFLEGKLLGGQTQGLSTDLKANLLRLISQIMPGMAPGAALNSTQSSAALAQALPSVARDLLQSLSKDSTRQLGLSFPLPNRLLKNEEGEDDLEATLKLAAAAISRLQTHQLSSLTQSQVGPDGNLLTTWQLEIPMRNQHDVVPLQVKLQREDSNERKQEKQETLWKIELAFDIDPLGPMQVQAQLLHAQLSSQLWAERETTARLINSELNNLRQRLSDAGVNIAELVCNRGIPPQGPRTSLEQRWVDETA</sequence>
<dbReference type="Pfam" id="PF02120">
    <property type="entry name" value="Flg_hook"/>
    <property type="match status" value="1"/>
</dbReference>
<gene>
    <name evidence="3" type="ORF">WG219_14290</name>
</gene>
<keyword evidence="4" id="KW-1185">Reference proteome</keyword>
<feature type="region of interest" description="Disordered" evidence="1">
    <location>
        <begin position="1"/>
        <end position="24"/>
    </location>
</feature>
<protein>
    <submittedName>
        <fullName evidence="3">Flagellar hook-length control protein FliK</fullName>
    </submittedName>
</protein>
<reference evidence="3 4" key="1">
    <citation type="submission" date="2024-03" db="EMBL/GenBank/DDBJ databases">
        <title>Complete genome of BD2.</title>
        <authorList>
            <person name="Cao G."/>
        </authorList>
    </citation>
    <scope>NUCLEOTIDE SEQUENCE [LARGE SCALE GENOMIC DNA]</scope>
    <source>
        <strain evidence="3 4">BD2</strain>
    </source>
</reference>
<dbReference type="EMBL" id="CP148074">
    <property type="protein sequence ID" value="WXL24483.1"/>
    <property type="molecule type" value="Genomic_DNA"/>
</dbReference>
<dbReference type="InterPro" id="IPR038610">
    <property type="entry name" value="FliK-like_C_sf"/>
</dbReference>
<keyword evidence="3" id="KW-0966">Cell projection</keyword>
<dbReference type="Gene3D" id="3.30.750.140">
    <property type="match status" value="1"/>
</dbReference>
<dbReference type="Proteomes" id="UP001476583">
    <property type="component" value="Chromosome"/>
</dbReference>
<name>A0ABZ2REK7_ECTME</name>
<evidence type="ECO:0000256" key="1">
    <source>
        <dbReference type="SAM" id="MobiDB-lite"/>
    </source>
</evidence>
<evidence type="ECO:0000313" key="3">
    <source>
        <dbReference type="EMBL" id="WXL24483.1"/>
    </source>
</evidence>
<keyword evidence="3" id="KW-0282">Flagellum</keyword>
<proteinExistence type="predicted"/>
<organism evidence="3 4">
    <name type="scientific">Ectopseudomonas mendocina</name>
    <name type="common">Pseudomonas mendocina</name>
    <dbReference type="NCBI Taxonomy" id="300"/>
    <lineage>
        <taxon>Bacteria</taxon>
        <taxon>Pseudomonadati</taxon>
        <taxon>Pseudomonadota</taxon>
        <taxon>Gammaproteobacteria</taxon>
        <taxon>Pseudomonadales</taxon>
        <taxon>Pseudomonadaceae</taxon>
        <taxon>Ectopseudomonas</taxon>
    </lineage>
</organism>